<feature type="domain" description="BioF2-like acetyltransferase" evidence="1">
    <location>
        <begin position="203"/>
        <end position="253"/>
    </location>
</feature>
<dbReference type="Pfam" id="PF13480">
    <property type="entry name" value="Acetyltransf_6"/>
    <property type="match status" value="1"/>
</dbReference>
<proteinExistence type="predicted"/>
<accession>A0A1M5NE03</accession>
<dbReference type="AlphaFoldDB" id="A0A1M5NE03"/>
<keyword evidence="3" id="KW-1185">Reference proteome</keyword>
<name>A0A1M5NE03_9ACTN</name>
<dbReference type="Proteomes" id="UP000184471">
    <property type="component" value="Unassembled WGS sequence"/>
</dbReference>
<evidence type="ECO:0000259" key="1">
    <source>
        <dbReference type="Pfam" id="PF13480"/>
    </source>
</evidence>
<dbReference type="InterPro" id="IPR038740">
    <property type="entry name" value="BioF2-like_GNAT_dom"/>
</dbReference>
<organism evidence="2 3">
    <name type="scientific">Geodermatophilus nigrescens</name>
    <dbReference type="NCBI Taxonomy" id="1070870"/>
    <lineage>
        <taxon>Bacteria</taxon>
        <taxon>Bacillati</taxon>
        <taxon>Actinomycetota</taxon>
        <taxon>Actinomycetes</taxon>
        <taxon>Geodermatophilales</taxon>
        <taxon>Geodermatophilaceae</taxon>
        <taxon>Geodermatophilus</taxon>
    </lineage>
</organism>
<reference evidence="2 3" key="1">
    <citation type="submission" date="2016-11" db="EMBL/GenBank/DDBJ databases">
        <authorList>
            <person name="Jaros S."/>
            <person name="Januszkiewicz K."/>
            <person name="Wedrychowicz H."/>
        </authorList>
    </citation>
    <scope>NUCLEOTIDE SEQUENCE [LARGE SCALE GENOMIC DNA]</scope>
    <source>
        <strain evidence="2 3">DSM 45408</strain>
    </source>
</reference>
<evidence type="ECO:0000313" key="2">
    <source>
        <dbReference type="EMBL" id="SHG87213.1"/>
    </source>
</evidence>
<sequence length="308" mass="31811">MGDAHTRVARGRAEVVRELHAAVPLARDLRAPLTASAPWLTTVLSVQSAHRRPRLTPVAVVAGPRGSGGPDGLALLALATAGPVVTATLLGDGLPVPGGRPAARLLARDDDAADRLAAGMLGVLTALRRPWRMRLTGLPLGDPTVRALVRRRPDAVVASARSARLVDDLDALPADALPAGGLVRSRDARDLDAALPGLLAGVRDRRTTDLVRAAARLHAAAGRLEVATVRDGGRLRAGLLTLLDGGDRLPWWGRSEVGGLREERGAPLVGVSLAGRGSVVRAVVDRVVPLLPGGSPPARPLSRPAGTG</sequence>
<dbReference type="EMBL" id="FQVX01000003">
    <property type="protein sequence ID" value="SHG87213.1"/>
    <property type="molecule type" value="Genomic_DNA"/>
</dbReference>
<protein>
    <recommendedName>
        <fullName evidence="1">BioF2-like acetyltransferase domain-containing protein</fullName>
    </recommendedName>
</protein>
<evidence type="ECO:0000313" key="3">
    <source>
        <dbReference type="Proteomes" id="UP000184471"/>
    </source>
</evidence>
<gene>
    <name evidence="2" type="ORF">SAMN05444351_3505</name>
</gene>